<sequence length="196" mass="20729">MLRIWRPVRQVTFGRRDARSDGFETAKRLAHQKGFPPVERRVGGRAVAHTGGTVAFALAVPTTGIRTDITDRYDRVVQLLTTTFRDLGAAVKRGEPPNAYCPGSHSIRVVDGGKVAGIAQRVRRDAALVSGCLTVCRRDVAATVDVLDPVYDALGVAFDPGAVGCLADAGGPSSPGRAAAAIEAALSTEPWHDSDQ</sequence>
<reference evidence="2 3" key="1">
    <citation type="submission" date="2016-10" db="EMBL/GenBank/DDBJ databases">
        <authorList>
            <person name="de Groot N.N."/>
        </authorList>
    </citation>
    <scope>NUCLEOTIDE SEQUENCE [LARGE SCALE GENOMIC DNA]</scope>
    <source>
        <strain evidence="2 3">IBRC-M10418</strain>
    </source>
</reference>
<dbReference type="Proteomes" id="UP000199215">
    <property type="component" value="Unassembled WGS sequence"/>
</dbReference>
<dbReference type="Gene3D" id="3.30.930.10">
    <property type="entry name" value="Bira Bifunctional Protein, Domain 2"/>
    <property type="match status" value="1"/>
</dbReference>
<evidence type="ECO:0000259" key="1">
    <source>
        <dbReference type="PROSITE" id="PS51733"/>
    </source>
</evidence>
<dbReference type="PROSITE" id="PS51733">
    <property type="entry name" value="BPL_LPL_CATALYTIC"/>
    <property type="match status" value="1"/>
</dbReference>
<keyword evidence="2" id="KW-0436">Ligase</keyword>
<evidence type="ECO:0000313" key="3">
    <source>
        <dbReference type="Proteomes" id="UP000199215"/>
    </source>
</evidence>
<dbReference type="Pfam" id="PF21948">
    <property type="entry name" value="LplA-B_cat"/>
    <property type="match status" value="1"/>
</dbReference>
<accession>A0A1H6IZZ2</accession>
<dbReference type="SUPFAM" id="SSF55681">
    <property type="entry name" value="Class II aaRS and biotin synthetases"/>
    <property type="match status" value="1"/>
</dbReference>
<dbReference type="PANTHER" id="PTHR43679">
    <property type="entry name" value="OCTANOYLTRANSFERASE LIPM-RELATED"/>
    <property type="match status" value="1"/>
</dbReference>
<keyword evidence="3" id="KW-1185">Reference proteome</keyword>
<dbReference type="GO" id="GO:0016874">
    <property type="term" value="F:ligase activity"/>
    <property type="evidence" value="ECO:0007669"/>
    <property type="project" value="UniProtKB-KW"/>
</dbReference>
<feature type="domain" description="BPL/LPL catalytic" evidence="1">
    <location>
        <begin position="1"/>
        <end position="194"/>
    </location>
</feature>
<gene>
    <name evidence="2" type="ORF">SAMN05192561_104174</name>
</gene>
<organism evidence="2 3">
    <name type="scientific">Halopenitus malekzadehii</name>
    <dbReference type="NCBI Taxonomy" id="1267564"/>
    <lineage>
        <taxon>Archaea</taxon>
        <taxon>Methanobacteriati</taxon>
        <taxon>Methanobacteriota</taxon>
        <taxon>Stenosarchaea group</taxon>
        <taxon>Halobacteria</taxon>
        <taxon>Halobacteriales</taxon>
        <taxon>Haloferacaceae</taxon>
        <taxon>Halopenitus</taxon>
    </lineage>
</organism>
<dbReference type="EMBL" id="FNWU01000004">
    <property type="protein sequence ID" value="SEH52714.1"/>
    <property type="molecule type" value="Genomic_DNA"/>
</dbReference>
<dbReference type="InterPro" id="IPR004143">
    <property type="entry name" value="BPL_LPL_catalytic"/>
</dbReference>
<name>A0A1H6IZZ2_9EURY</name>
<dbReference type="InterPro" id="IPR045864">
    <property type="entry name" value="aa-tRNA-synth_II/BPL/LPL"/>
</dbReference>
<dbReference type="STRING" id="1267564.SAMN05192561_104174"/>
<dbReference type="OrthoDB" id="192160at2157"/>
<dbReference type="PANTHER" id="PTHR43679:SF2">
    <property type="entry name" value="OCTANOYL-[GCVH]:PROTEIN N-OCTANOYLTRANSFERASE"/>
    <property type="match status" value="1"/>
</dbReference>
<protein>
    <submittedName>
        <fullName evidence="2">Biotin/lipoate A/B protein ligase family protein</fullName>
    </submittedName>
</protein>
<proteinExistence type="predicted"/>
<evidence type="ECO:0000313" key="2">
    <source>
        <dbReference type="EMBL" id="SEH52714.1"/>
    </source>
</evidence>
<dbReference type="AlphaFoldDB" id="A0A1H6IZZ2"/>
<dbReference type="InterPro" id="IPR050664">
    <property type="entry name" value="Octanoyltrans_LipM/LipL"/>
</dbReference>